<dbReference type="GO" id="GO:0016747">
    <property type="term" value="F:acyltransferase activity, transferring groups other than amino-acyl groups"/>
    <property type="evidence" value="ECO:0007669"/>
    <property type="project" value="TreeGrafter"/>
</dbReference>
<evidence type="ECO:0000313" key="2">
    <source>
        <dbReference type="Proteomes" id="UP000561681"/>
    </source>
</evidence>
<evidence type="ECO:0000313" key="1">
    <source>
        <dbReference type="EMBL" id="MBB4804217.1"/>
    </source>
</evidence>
<dbReference type="Proteomes" id="UP000561681">
    <property type="component" value="Unassembled WGS sequence"/>
</dbReference>
<proteinExistence type="predicted"/>
<dbReference type="RefSeq" id="WP_184166979.1">
    <property type="nucleotide sequence ID" value="NZ_JACHLD010000008.1"/>
</dbReference>
<dbReference type="GO" id="GO:0016787">
    <property type="term" value="F:hydrolase activity"/>
    <property type="evidence" value="ECO:0007669"/>
    <property type="project" value="UniProtKB-KW"/>
</dbReference>
<dbReference type="Pfam" id="PF00756">
    <property type="entry name" value="Esterase"/>
    <property type="match status" value="1"/>
</dbReference>
<dbReference type="InterPro" id="IPR000801">
    <property type="entry name" value="Esterase-like"/>
</dbReference>
<keyword evidence="2" id="KW-1185">Reference proteome</keyword>
<keyword evidence="1" id="KW-0378">Hydrolase</keyword>
<dbReference type="AlphaFoldDB" id="A0A7W7J0Z6"/>
<dbReference type="EMBL" id="JACHLD010000008">
    <property type="protein sequence ID" value="MBB4804217.1"/>
    <property type="molecule type" value="Genomic_DNA"/>
</dbReference>
<dbReference type="InterPro" id="IPR029058">
    <property type="entry name" value="AB_hydrolase_fold"/>
</dbReference>
<sequence>MKNYIFSAKNRLQNSRETSFRNNHKLKSLYTLYIVFFFFSAKAATVDTIQVFSPSMNKNIKSCVIFPESYKKNDKKFPVVYLLHGYSGNYGSWAKDFKELKSQVDQYNFIVVGVDGNYSSWYFDSPIDPSFKYETYVVNELVPYIDKKYKTIANRENRAISGLSMGGHGALYLSFKHQDIFGAAGSMSGGVDIRPFPDNWDIKKRLGSITEFPDNWEKNTVTNMLSLVESNNLKLIIDCGFDDFFMDVNRQLHAKMLALKINHDYIERPGKHDLKYWENSLKFQLLFFHNFFNDKIKN</sequence>
<dbReference type="Gene3D" id="3.40.50.1820">
    <property type="entry name" value="alpha/beta hydrolase"/>
    <property type="match status" value="1"/>
</dbReference>
<comment type="caution">
    <text evidence="1">The sequence shown here is derived from an EMBL/GenBank/DDBJ whole genome shotgun (WGS) entry which is preliminary data.</text>
</comment>
<dbReference type="PANTHER" id="PTHR48098:SF1">
    <property type="entry name" value="DIACYLGLYCEROL ACYLTRANSFERASE_MYCOLYLTRANSFERASE AG85A"/>
    <property type="match status" value="1"/>
</dbReference>
<dbReference type="PANTHER" id="PTHR48098">
    <property type="entry name" value="ENTEROCHELIN ESTERASE-RELATED"/>
    <property type="match status" value="1"/>
</dbReference>
<organism evidence="1 2">
    <name type="scientific">Flavobacterium nitrogenifigens</name>
    <dbReference type="NCBI Taxonomy" id="1617283"/>
    <lineage>
        <taxon>Bacteria</taxon>
        <taxon>Pseudomonadati</taxon>
        <taxon>Bacteroidota</taxon>
        <taxon>Flavobacteriia</taxon>
        <taxon>Flavobacteriales</taxon>
        <taxon>Flavobacteriaceae</taxon>
        <taxon>Flavobacterium</taxon>
    </lineage>
</organism>
<gene>
    <name evidence="1" type="ORF">HNP37_004303</name>
</gene>
<name>A0A7W7J0Z6_9FLAO</name>
<protein>
    <submittedName>
        <fullName evidence="1">S-formylglutathione hydrolase FrmB</fullName>
    </submittedName>
</protein>
<dbReference type="SUPFAM" id="SSF53474">
    <property type="entry name" value="alpha/beta-Hydrolases"/>
    <property type="match status" value="1"/>
</dbReference>
<reference evidence="1 2" key="1">
    <citation type="submission" date="2020-08" db="EMBL/GenBank/DDBJ databases">
        <title>Functional genomics of gut bacteria from endangered species of beetles.</title>
        <authorList>
            <person name="Carlos-Shanley C."/>
        </authorList>
    </citation>
    <scope>NUCLEOTIDE SEQUENCE [LARGE SCALE GENOMIC DNA]</scope>
    <source>
        <strain evidence="1 2">S00142</strain>
    </source>
</reference>
<accession>A0A7W7J0Z6</accession>
<dbReference type="InterPro" id="IPR050583">
    <property type="entry name" value="Mycobacterial_A85_antigen"/>
</dbReference>